<dbReference type="Gene3D" id="3.40.50.2300">
    <property type="match status" value="1"/>
</dbReference>
<feature type="domain" description="Response regulatory" evidence="2">
    <location>
        <begin position="5"/>
        <end position="120"/>
    </location>
</feature>
<feature type="modified residue" description="4-aspartylphosphate" evidence="1">
    <location>
        <position position="55"/>
    </location>
</feature>
<name>A0ABT9I4D8_9GAMM</name>
<evidence type="ECO:0000259" key="2">
    <source>
        <dbReference type="PROSITE" id="PS50110"/>
    </source>
</evidence>
<gene>
    <name evidence="3" type="ORF">ORJ04_20160</name>
</gene>
<dbReference type="RefSeq" id="WP_305977416.1">
    <property type="nucleotide sequence ID" value="NZ_JAPJDZ010000121.1"/>
</dbReference>
<accession>A0ABT9I4D8</accession>
<dbReference type="SMART" id="SM00448">
    <property type="entry name" value="REC"/>
    <property type="match status" value="1"/>
</dbReference>
<organism evidence="3 4">
    <name type="scientific">Rheinheimera baltica</name>
    <dbReference type="NCBI Taxonomy" id="67576"/>
    <lineage>
        <taxon>Bacteria</taxon>
        <taxon>Pseudomonadati</taxon>
        <taxon>Pseudomonadota</taxon>
        <taxon>Gammaproteobacteria</taxon>
        <taxon>Chromatiales</taxon>
        <taxon>Chromatiaceae</taxon>
        <taxon>Rheinheimera</taxon>
    </lineage>
</organism>
<keyword evidence="4" id="KW-1185">Reference proteome</keyword>
<dbReference type="InterPro" id="IPR011006">
    <property type="entry name" value="CheY-like_superfamily"/>
</dbReference>
<dbReference type="PANTHER" id="PTHR43228">
    <property type="entry name" value="TWO-COMPONENT RESPONSE REGULATOR"/>
    <property type="match status" value="1"/>
</dbReference>
<reference evidence="3 4" key="1">
    <citation type="submission" date="2022-11" db="EMBL/GenBank/DDBJ databases">
        <title>Viruses from the air-sea interface of a natural surface slick.</title>
        <authorList>
            <person name="Rahlff J."/>
            <person name="Holmfeldt K."/>
        </authorList>
    </citation>
    <scope>NUCLEOTIDE SEQUENCE [LARGE SCALE GENOMIC DNA]</scope>
    <source>
        <strain evidence="3 4">SMS4</strain>
    </source>
</reference>
<dbReference type="Pfam" id="PF00072">
    <property type="entry name" value="Response_reg"/>
    <property type="match status" value="1"/>
</dbReference>
<evidence type="ECO:0000313" key="4">
    <source>
        <dbReference type="Proteomes" id="UP001231109"/>
    </source>
</evidence>
<dbReference type="InterPro" id="IPR052048">
    <property type="entry name" value="ST_Response_Regulator"/>
</dbReference>
<dbReference type="SUPFAM" id="SSF52172">
    <property type="entry name" value="CheY-like"/>
    <property type="match status" value="1"/>
</dbReference>
<evidence type="ECO:0000313" key="3">
    <source>
        <dbReference type="EMBL" id="MDP5138267.1"/>
    </source>
</evidence>
<keyword evidence="1" id="KW-0597">Phosphoprotein</keyword>
<dbReference type="PROSITE" id="PS50110">
    <property type="entry name" value="RESPONSE_REGULATORY"/>
    <property type="match status" value="1"/>
</dbReference>
<dbReference type="EMBL" id="JAPJDZ010000121">
    <property type="protein sequence ID" value="MDP5138267.1"/>
    <property type="molecule type" value="Genomic_DNA"/>
</dbReference>
<evidence type="ECO:0000256" key="1">
    <source>
        <dbReference type="PROSITE-ProRule" id="PRU00169"/>
    </source>
</evidence>
<proteinExistence type="predicted"/>
<dbReference type="InterPro" id="IPR001789">
    <property type="entry name" value="Sig_transdc_resp-reg_receiver"/>
</dbReference>
<dbReference type="PANTHER" id="PTHR43228:SF1">
    <property type="entry name" value="TWO-COMPONENT RESPONSE REGULATOR ARR22"/>
    <property type="match status" value="1"/>
</dbReference>
<dbReference type="Proteomes" id="UP001231109">
    <property type="component" value="Unassembled WGS sequence"/>
</dbReference>
<protein>
    <submittedName>
        <fullName evidence="3">Response regulator</fullName>
    </submittedName>
</protein>
<sequence>MLGKRVMCVDDSPIMLAKLKQLIESLGYEVCATVQSGHDALRLYPELIPDVVTLDITMMGLDGIETAKQLLAQHPDARIVMVTSHGQQNMVVKALKAGAKGYVMKPIGAAKLSEHLARALELGKVYE</sequence>
<comment type="caution">
    <text evidence="3">The sequence shown here is derived from an EMBL/GenBank/DDBJ whole genome shotgun (WGS) entry which is preliminary data.</text>
</comment>